<dbReference type="PANTHER" id="PTHR10593:SF29">
    <property type="entry name" value="OS07G0581366 PROTEIN"/>
    <property type="match status" value="1"/>
</dbReference>
<protein>
    <recommendedName>
        <fullName evidence="9">C2H2-type domain-containing protein</fullName>
    </recommendedName>
</protein>
<dbReference type="GO" id="GO:0008270">
    <property type="term" value="F:zinc ion binding"/>
    <property type="evidence" value="ECO:0007669"/>
    <property type="project" value="UniProtKB-KW"/>
</dbReference>
<dbReference type="SMART" id="SM00355">
    <property type="entry name" value="ZnF_C2H2"/>
    <property type="match status" value="3"/>
</dbReference>
<evidence type="ECO:0000256" key="1">
    <source>
        <dbReference type="ARBA" id="ARBA00022723"/>
    </source>
</evidence>
<dbReference type="InterPro" id="IPR055185">
    <property type="entry name" value="C2CH-4th_BIRD-IDD"/>
</dbReference>
<dbReference type="SUPFAM" id="SSF57667">
    <property type="entry name" value="beta-beta-alpha zinc fingers"/>
    <property type="match status" value="1"/>
</dbReference>
<comment type="caution">
    <text evidence="10">The sequence shown here is derived from an EMBL/GenBank/DDBJ whole genome shotgun (WGS) entry which is preliminary data.</text>
</comment>
<evidence type="ECO:0000256" key="5">
    <source>
        <dbReference type="ARBA" id="ARBA00023015"/>
    </source>
</evidence>
<keyword evidence="11" id="KW-1185">Reference proteome</keyword>
<sequence>MTPTEPEPGPEQAAPEAALPLAAAAPAPVKKKRNLPGTPDPDAEVIALSPGTLLATNRFVCEVCGKGFQRDQNLQLHRRGHNLPWRLRQRGPGAAPPRRRVYVCPEPGCVHHSPARALGDLTGIKKHFCRKHGEKRWACPRCGKRYAVQADLKAHAKICGTREYRCDCGTLFTRCVIACLLLLPPLPQPDLGKASVFTCFIHRMACFAWFRRDSFVTHRAFCGALVEEAGRALAPPAPPSPRPPDLEAEENVDKDKEKGQEEEENEDSALAEAEQPQRVEAPVPEAPQRHPSPPPLPQEPPPHPSSPPLPKEPLRRPSPPPLPKEPLRRPSPPPLPKEPPHRPSPPPLPKEPLRRPSPPPLPKEPQLFPSPLPFPLEQRPVVAVVPNVDGPEVVAETTVAAKLEDEADQDEDTCFQEADQFKEAELEVSNLLDKDTPMLPCFLPSPSEAIGTDGSSTTCGAGGSVSNSIAPSTTTNTFAGLFASATTSTTSQSRSLRDLIGVDPTFLCLAIGAPSSLFPQTSASNPGTFAAPPAPHMSATALLQKAAEVGASQSSSSFLKEFGLASSSTSSPPLKQPPQGRFTENSALPWHHCSNQHMEMEHHRNHQQREMESSSQPWHHRSTQQMEMERHRNNQQREMESSSQRWHHHRSDQQMDMERHRSNQQMQMESSLQRWPHHRSNQQMEVSNQQMQMESSTQQWPHHRSSQQMELMERHHWSSQQMEWESRAMLSGGLGLGLAYESGNSGLPDLMMGPSPLFGPKPATLDFLGLGIGGTMDGSTANGGLPALMVGGELAMGSSAQVPAPWEDAKRKTNGRTIL</sequence>
<keyword evidence="4" id="KW-0862">Zinc</keyword>
<feature type="compositionally biased region" description="Pro residues" evidence="8">
    <location>
        <begin position="290"/>
        <end position="374"/>
    </location>
</feature>
<evidence type="ECO:0000259" key="9">
    <source>
        <dbReference type="PROSITE" id="PS50157"/>
    </source>
</evidence>
<feature type="region of interest" description="Disordered" evidence="8">
    <location>
        <begin position="599"/>
        <end position="650"/>
    </location>
</feature>
<feature type="compositionally biased region" description="Basic and acidic residues" evidence="8">
    <location>
        <begin position="627"/>
        <end position="640"/>
    </location>
</feature>
<dbReference type="PANTHER" id="PTHR10593">
    <property type="entry name" value="SERINE/THREONINE-PROTEIN KINASE RIO"/>
    <property type="match status" value="1"/>
</dbReference>
<keyword evidence="3 7" id="KW-0863">Zinc-finger</keyword>
<feature type="compositionally biased region" description="Basic and acidic residues" evidence="8">
    <location>
        <begin position="599"/>
        <end position="612"/>
    </location>
</feature>
<evidence type="ECO:0000256" key="8">
    <source>
        <dbReference type="SAM" id="MobiDB-lite"/>
    </source>
</evidence>
<feature type="region of interest" description="Disordered" evidence="8">
    <location>
        <begin position="799"/>
        <end position="819"/>
    </location>
</feature>
<dbReference type="GO" id="GO:0005634">
    <property type="term" value="C:nucleus"/>
    <property type="evidence" value="ECO:0007669"/>
    <property type="project" value="TreeGrafter"/>
</dbReference>
<dbReference type="Pfam" id="PF00096">
    <property type="entry name" value="zf-C2H2"/>
    <property type="match status" value="1"/>
</dbReference>
<dbReference type="AlphaFoldDB" id="A0A8T0VU49"/>
<dbReference type="EMBL" id="CM029040">
    <property type="protein sequence ID" value="KAG2637967.1"/>
    <property type="molecule type" value="Genomic_DNA"/>
</dbReference>
<feature type="region of interest" description="Disordered" evidence="8">
    <location>
        <begin position="232"/>
        <end position="374"/>
    </location>
</feature>
<evidence type="ECO:0000256" key="6">
    <source>
        <dbReference type="ARBA" id="ARBA00023163"/>
    </source>
</evidence>
<feature type="region of interest" description="Disordered" evidence="8">
    <location>
        <begin position="1"/>
        <end position="42"/>
    </location>
</feature>
<keyword evidence="6" id="KW-0804">Transcription</keyword>
<reference evidence="10" key="1">
    <citation type="submission" date="2020-05" db="EMBL/GenBank/DDBJ databases">
        <title>WGS assembly of Panicum virgatum.</title>
        <authorList>
            <person name="Lovell J.T."/>
            <person name="Jenkins J."/>
            <person name="Shu S."/>
            <person name="Juenger T.E."/>
            <person name="Schmutz J."/>
        </authorList>
    </citation>
    <scope>NUCLEOTIDE SEQUENCE</scope>
    <source>
        <strain evidence="10">AP13</strain>
    </source>
</reference>
<name>A0A8T0VU49_PANVG</name>
<evidence type="ECO:0000256" key="2">
    <source>
        <dbReference type="ARBA" id="ARBA00022737"/>
    </source>
</evidence>
<evidence type="ECO:0000256" key="7">
    <source>
        <dbReference type="PROSITE-ProRule" id="PRU00042"/>
    </source>
</evidence>
<feature type="compositionally biased region" description="Low complexity" evidence="8">
    <location>
        <begin position="10"/>
        <end position="28"/>
    </location>
</feature>
<evidence type="ECO:0000313" key="11">
    <source>
        <dbReference type="Proteomes" id="UP000823388"/>
    </source>
</evidence>
<feature type="domain" description="C2H2-type" evidence="9">
    <location>
        <begin position="59"/>
        <end position="81"/>
    </location>
</feature>
<dbReference type="GO" id="GO:0003700">
    <property type="term" value="F:DNA-binding transcription factor activity"/>
    <property type="evidence" value="ECO:0007669"/>
    <property type="project" value="TreeGrafter"/>
</dbReference>
<feature type="domain" description="C2H2-type" evidence="9">
    <location>
        <begin position="137"/>
        <end position="165"/>
    </location>
</feature>
<dbReference type="InterPro" id="IPR055187">
    <property type="entry name" value="C2CH-3rd_BIRD-IDD"/>
</dbReference>
<proteinExistence type="predicted"/>
<dbReference type="Gene3D" id="3.30.160.60">
    <property type="entry name" value="Classic Zinc Finger"/>
    <property type="match status" value="1"/>
</dbReference>
<feature type="region of interest" description="Disordered" evidence="8">
    <location>
        <begin position="564"/>
        <end position="583"/>
    </location>
</feature>
<evidence type="ECO:0000256" key="3">
    <source>
        <dbReference type="ARBA" id="ARBA00022771"/>
    </source>
</evidence>
<accession>A0A8T0VU49</accession>
<dbReference type="InterPro" id="IPR036236">
    <property type="entry name" value="Znf_C2H2_sf"/>
</dbReference>
<dbReference type="Proteomes" id="UP000823388">
    <property type="component" value="Chromosome 2N"/>
</dbReference>
<dbReference type="PROSITE" id="PS50157">
    <property type="entry name" value="ZINC_FINGER_C2H2_2"/>
    <property type="match status" value="2"/>
</dbReference>
<gene>
    <name evidence="10" type="ORF">PVAP13_2NG558409</name>
</gene>
<dbReference type="InterPro" id="IPR031140">
    <property type="entry name" value="IDD1-16"/>
</dbReference>
<keyword evidence="1" id="KW-0479">Metal-binding</keyword>
<keyword evidence="5" id="KW-0805">Transcription regulation</keyword>
<dbReference type="Pfam" id="PF22992">
    <property type="entry name" value="C2CH-4th_BIRD-IDD"/>
    <property type="match status" value="1"/>
</dbReference>
<evidence type="ECO:0000313" key="10">
    <source>
        <dbReference type="EMBL" id="KAG2637967.1"/>
    </source>
</evidence>
<dbReference type="InterPro" id="IPR055186">
    <property type="entry name" value="C2H2-2nd_BIRD-IDD"/>
</dbReference>
<organism evidence="10 11">
    <name type="scientific">Panicum virgatum</name>
    <name type="common">Blackwell switchgrass</name>
    <dbReference type="NCBI Taxonomy" id="38727"/>
    <lineage>
        <taxon>Eukaryota</taxon>
        <taxon>Viridiplantae</taxon>
        <taxon>Streptophyta</taxon>
        <taxon>Embryophyta</taxon>
        <taxon>Tracheophyta</taxon>
        <taxon>Spermatophyta</taxon>
        <taxon>Magnoliopsida</taxon>
        <taxon>Liliopsida</taxon>
        <taxon>Poales</taxon>
        <taxon>Poaceae</taxon>
        <taxon>PACMAD clade</taxon>
        <taxon>Panicoideae</taxon>
        <taxon>Panicodae</taxon>
        <taxon>Paniceae</taxon>
        <taxon>Panicinae</taxon>
        <taxon>Panicum</taxon>
        <taxon>Panicum sect. Hiantes</taxon>
    </lineage>
</organism>
<dbReference type="Pfam" id="PF22995">
    <property type="entry name" value="C2CH-3rd_BIRD-IDD"/>
    <property type="match status" value="1"/>
</dbReference>
<feature type="compositionally biased region" description="Acidic residues" evidence="8">
    <location>
        <begin position="260"/>
        <end position="269"/>
    </location>
</feature>
<dbReference type="FunFam" id="3.30.160.60:FF:000554">
    <property type="entry name" value="protein indeterminate-domain 12-like"/>
    <property type="match status" value="1"/>
</dbReference>
<keyword evidence="2" id="KW-0677">Repeat</keyword>
<evidence type="ECO:0000256" key="4">
    <source>
        <dbReference type="ARBA" id="ARBA00022833"/>
    </source>
</evidence>
<dbReference type="InterPro" id="IPR013087">
    <property type="entry name" value="Znf_C2H2_type"/>
</dbReference>
<dbReference type="Pfam" id="PF22996">
    <property type="entry name" value="C2H2-2nd_BIRD-IDD"/>
    <property type="match status" value="1"/>
</dbReference>
<dbReference type="PRINTS" id="PR01217">
    <property type="entry name" value="PRICHEXTENSN"/>
</dbReference>
<dbReference type="PROSITE" id="PS00028">
    <property type="entry name" value="ZINC_FINGER_C2H2_1"/>
    <property type="match status" value="1"/>
</dbReference>